<proteinExistence type="inferred from homology"/>
<comment type="caution">
    <text evidence="13">The sequence shown here is derived from an EMBL/GenBank/DDBJ whole genome shotgun (WGS) entry which is preliminary data.</text>
</comment>
<dbReference type="PANTHER" id="PTHR43221">
    <property type="entry name" value="PROTEASE HTPX"/>
    <property type="match status" value="1"/>
</dbReference>
<dbReference type="PANTHER" id="PTHR43221:SF2">
    <property type="entry name" value="PROTEASE HTPX HOMOLOG"/>
    <property type="match status" value="1"/>
</dbReference>
<keyword evidence="4" id="KW-0479">Metal-binding</keyword>
<comment type="similarity">
    <text evidence="10">Belongs to the peptidase M48 family.</text>
</comment>
<evidence type="ECO:0000259" key="12">
    <source>
        <dbReference type="Pfam" id="PF01435"/>
    </source>
</evidence>
<keyword evidence="14" id="KW-1185">Reference proteome</keyword>
<keyword evidence="3 11" id="KW-0812">Transmembrane</keyword>
<accession>A0ABS9CCQ5</accession>
<evidence type="ECO:0000256" key="1">
    <source>
        <dbReference type="ARBA" id="ARBA00022475"/>
    </source>
</evidence>
<dbReference type="EMBL" id="JADYTN010000001">
    <property type="protein sequence ID" value="MCF2562610.1"/>
    <property type="molecule type" value="Genomic_DNA"/>
</dbReference>
<feature type="transmembrane region" description="Helical" evidence="11">
    <location>
        <begin position="228"/>
        <end position="250"/>
    </location>
</feature>
<dbReference type="InterPro" id="IPR001915">
    <property type="entry name" value="Peptidase_M48"/>
</dbReference>
<keyword evidence="2 10" id="KW-0645">Protease</keyword>
<evidence type="ECO:0000256" key="10">
    <source>
        <dbReference type="RuleBase" id="RU003983"/>
    </source>
</evidence>
<keyword evidence="9 11" id="KW-0472">Membrane</keyword>
<reference evidence="13 14" key="1">
    <citation type="submission" date="2020-12" db="EMBL/GenBank/DDBJ databases">
        <title>Whole genome sequences of gut porcine anaerobes.</title>
        <authorList>
            <person name="Kubasova T."/>
            <person name="Jahodarova E."/>
            <person name="Rychlik I."/>
        </authorList>
    </citation>
    <scope>NUCLEOTIDE SEQUENCE [LARGE SCALE GENOMIC DNA]</scope>
    <source>
        <strain evidence="13 14">An925</strain>
    </source>
</reference>
<evidence type="ECO:0000256" key="11">
    <source>
        <dbReference type="SAM" id="Phobius"/>
    </source>
</evidence>
<keyword evidence="6 10" id="KW-0862">Zinc</keyword>
<dbReference type="Gene3D" id="3.30.2010.10">
    <property type="entry name" value="Metalloproteases ('zincins'), catalytic domain"/>
    <property type="match status" value="1"/>
</dbReference>
<evidence type="ECO:0000313" key="14">
    <source>
        <dbReference type="Proteomes" id="UP001200470"/>
    </source>
</evidence>
<keyword evidence="8 10" id="KW-0482">Metalloprotease</keyword>
<evidence type="ECO:0000256" key="3">
    <source>
        <dbReference type="ARBA" id="ARBA00022692"/>
    </source>
</evidence>
<evidence type="ECO:0000256" key="5">
    <source>
        <dbReference type="ARBA" id="ARBA00022801"/>
    </source>
</evidence>
<protein>
    <submittedName>
        <fullName evidence="13">M48 family metallopeptidase</fullName>
    </submittedName>
</protein>
<evidence type="ECO:0000256" key="6">
    <source>
        <dbReference type="ARBA" id="ARBA00022833"/>
    </source>
</evidence>
<evidence type="ECO:0000256" key="2">
    <source>
        <dbReference type="ARBA" id="ARBA00022670"/>
    </source>
</evidence>
<keyword evidence="7 11" id="KW-1133">Transmembrane helix</keyword>
<dbReference type="RefSeq" id="WP_094435527.1">
    <property type="nucleotide sequence ID" value="NZ_JADYTN010000001.1"/>
</dbReference>
<feature type="transmembrane region" description="Helical" evidence="11">
    <location>
        <begin position="65"/>
        <end position="87"/>
    </location>
</feature>
<evidence type="ECO:0000256" key="8">
    <source>
        <dbReference type="ARBA" id="ARBA00023049"/>
    </source>
</evidence>
<dbReference type="InterPro" id="IPR050083">
    <property type="entry name" value="HtpX_protease"/>
</dbReference>
<evidence type="ECO:0000256" key="9">
    <source>
        <dbReference type="ARBA" id="ARBA00023136"/>
    </source>
</evidence>
<evidence type="ECO:0000256" key="4">
    <source>
        <dbReference type="ARBA" id="ARBA00022723"/>
    </source>
</evidence>
<evidence type="ECO:0000256" key="7">
    <source>
        <dbReference type="ARBA" id="ARBA00022989"/>
    </source>
</evidence>
<feature type="transmembrane region" description="Helical" evidence="11">
    <location>
        <begin position="20"/>
        <end position="45"/>
    </location>
</feature>
<feature type="domain" description="Peptidase M48" evidence="12">
    <location>
        <begin position="104"/>
        <end position="335"/>
    </location>
</feature>
<organism evidence="13 14">
    <name type="scientific">Xylanibacter brevis</name>
    <dbReference type="NCBI Taxonomy" id="83231"/>
    <lineage>
        <taxon>Bacteria</taxon>
        <taxon>Pseudomonadati</taxon>
        <taxon>Bacteroidota</taxon>
        <taxon>Bacteroidia</taxon>
        <taxon>Bacteroidales</taxon>
        <taxon>Prevotellaceae</taxon>
        <taxon>Xylanibacter</taxon>
    </lineage>
</organism>
<keyword evidence="1" id="KW-1003">Cell membrane</keyword>
<dbReference type="CDD" id="cd07340">
    <property type="entry name" value="M48B_Htpx_like"/>
    <property type="match status" value="1"/>
</dbReference>
<feature type="transmembrane region" description="Helical" evidence="11">
    <location>
        <begin position="182"/>
        <end position="208"/>
    </location>
</feature>
<keyword evidence="5 10" id="KW-0378">Hydrolase</keyword>
<sequence>MRYVGIQTQIQRNNFYTLLLLLLFPAILLGMVWIFLALVSYFGTYYYDEYGNMVNVFDAAVVNDYFLQTIPWVIGGVAVWFLIAYCFNSSMVRQATGARPLERRENPRVYNIVENLCIAGGMDMPKVCVVDDPQLNAFASGIDRKSYTVTVTTGLLKVLNDEELAGVIGHELTHIRNHDTRLLITSIIFVGIVSAVMSMVMHVIQNIFWFGGGNRHVSSDDDNKNSGLSVIIVLLIGLLCSAIAYVFVLLTRFAISRKREFMADAGGAELCQNPLALASALRKISNNPGLGRVEREDVAQLFIIHPRRHAQSVMSMINGLFATHPSTEERIRLLEQF</sequence>
<dbReference type="Proteomes" id="UP001200470">
    <property type="component" value="Unassembled WGS sequence"/>
</dbReference>
<name>A0ABS9CCQ5_9BACT</name>
<comment type="cofactor">
    <cofactor evidence="10">
        <name>Zn(2+)</name>
        <dbReference type="ChEBI" id="CHEBI:29105"/>
    </cofactor>
    <text evidence="10">Binds 1 zinc ion per subunit.</text>
</comment>
<dbReference type="Pfam" id="PF01435">
    <property type="entry name" value="Peptidase_M48"/>
    <property type="match status" value="1"/>
</dbReference>
<evidence type="ECO:0000313" key="13">
    <source>
        <dbReference type="EMBL" id="MCF2562610.1"/>
    </source>
</evidence>
<gene>
    <name evidence="13" type="ORF">I6E12_00570</name>
</gene>